<keyword evidence="15" id="KW-0325">Glycoprotein</keyword>
<evidence type="ECO:0000256" key="5">
    <source>
        <dbReference type="ARBA" id="ARBA00022679"/>
    </source>
</evidence>
<dbReference type="PROSITE" id="PS50011">
    <property type="entry name" value="PROTEIN_KINASE_DOM"/>
    <property type="match status" value="1"/>
</dbReference>
<dbReference type="InterPro" id="IPR001245">
    <property type="entry name" value="Ser-Thr/Tyr_kinase_cat_dom"/>
</dbReference>
<evidence type="ECO:0000256" key="17">
    <source>
        <dbReference type="ARBA" id="ARBA00048679"/>
    </source>
</evidence>
<dbReference type="EC" id="2.7.11.1" evidence="2"/>
<keyword evidence="6 19" id="KW-0812">Transmembrane</keyword>
<keyword evidence="8 18" id="KW-0547">Nucleotide-binding</keyword>
<feature type="domain" description="Protein kinase" evidence="20">
    <location>
        <begin position="104"/>
        <end position="218"/>
    </location>
</feature>
<keyword evidence="3" id="KW-0723">Serine/threonine-protein kinase</keyword>
<evidence type="ECO:0000256" key="15">
    <source>
        <dbReference type="ARBA" id="ARBA00023180"/>
    </source>
</evidence>
<reference evidence="21" key="1">
    <citation type="submission" date="2015-12" db="EMBL/GenBank/DDBJ databases">
        <title>Gene expression during late stages of embryo sac development: a critical building block for successful pollen-pistil interactions.</title>
        <authorList>
            <person name="Liu Y."/>
            <person name="Joly V."/>
            <person name="Sabar M."/>
            <person name="Matton D.P."/>
        </authorList>
    </citation>
    <scope>NUCLEOTIDE SEQUENCE</scope>
</reference>
<evidence type="ECO:0000256" key="11">
    <source>
        <dbReference type="ARBA" id="ARBA00022989"/>
    </source>
</evidence>
<feature type="binding site" evidence="18">
    <location>
        <position position="133"/>
    </location>
    <ligand>
        <name>ATP</name>
        <dbReference type="ChEBI" id="CHEBI:30616"/>
    </ligand>
</feature>
<dbReference type="InterPro" id="IPR017441">
    <property type="entry name" value="Protein_kinase_ATP_BS"/>
</dbReference>
<evidence type="ECO:0000256" key="2">
    <source>
        <dbReference type="ARBA" id="ARBA00012513"/>
    </source>
</evidence>
<evidence type="ECO:0000256" key="13">
    <source>
        <dbReference type="ARBA" id="ARBA00023157"/>
    </source>
</evidence>
<dbReference type="GO" id="GO:0004674">
    <property type="term" value="F:protein serine/threonine kinase activity"/>
    <property type="evidence" value="ECO:0007669"/>
    <property type="project" value="UniProtKB-KW"/>
</dbReference>
<evidence type="ECO:0000256" key="4">
    <source>
        <dbReference type="ARBA" id="ARBA00022536"/>
    </source>
</evidence>
<evidence type="ECO:0000256" key="8">
    <source>
        <dbReference type="ARBA" id="ARBA00022741"/>
    </source>
</evidence>
<dbReference type="SUPFAM" id="SSF56112">
    <property type="entry name" value="Protein kinase-like (PK-like)"/>
    <property type="match status" value="1"/>
</dbReference>
<dbReference type="FunFam" id="3.30.200.20:FF:000059">
    <property type="entry name" value="S-receptor-like serine/threonine-protein kinase"/>
    <property type="match status" value="1"/>
</dbReference>
<evidence type="ECO:0000256" key="10">
    <source>
        <dbReference type="ARBA" id="ARBA00022840"/>
    </source>
</evidence>
<sequence length="218" mass="24728">MNLSASESGHLMLEGTDAKCGLSPENSLFGSLSMYVLDFKKVKWIYLYVFCFTLGGIEIMFFMLGWWALFSKHGIPASIEYGYKMVSSTQFRRFTYTELKKATKNFKVELGRGGSGAVYKGVLADGRAVAVKKLANEFQEEFWAEMTTIGRINHMHLVRMWGFCSEGRRQLLVYEYVENSSLDRHLSRADILGWKQRFAVALGAAKGLAYLHHECLNG</sequence>
<evidence type="ECO:0000256" key="12">
    <source>
        <dbReference type="ARBA" id="ARBA00023136"/>
    </source>
</evidence>
<name>A0A0V0HUU0_SOLCH</name>
<dbReference type="GO" id="GO:0005524">
    <property type="term" value="F:ATP binding"/>
    <property type="evidence" value="ECO:0007669"/>
    <property type="project" value="UniProtKB-UniRule"/>
</dbReference>
<keyword evidence="11 19" id="KW-1133">Transmembrane helix</keyword>
<keyword evidence="9" id="KW-0418">Kinase</keyword>
<keyword evidence="5" id="KW-0808">Transferase</keyword>
<keyword evidence="13" id="KW-1015">Disulfide bond</keyword>
<keyword evidence="10 18" id="KW-0067">ATP-binding</keyword>
<comment type="subcellular location">
    <subcellularLocation>
        <location evidence="1">Membrane</location>
        <topology evidence="1">Single-pass type I membrane protein</topology>
    </subcellularLocation>
</comment>
<evidence type="ECO:0000313" key="21">
    <source>
        <dbReference type="EMBL" id="JAP23896.1"/>
    </source>
</evidence>
<evidence type="ECO:0000256" key="9">
    <source>
        <dbReference type="ARBA" id="ARBA00022777"/>
    </source>
</evidence>
<evidence type="ECO:0000256" key="16">
    <source>
        <dbReference type="ARBA" id="ARBA00047899"/>
    </source>
</evidence>
<evidence type="ECO:0000256" key="18">
    <source>
        <dbReference type="PROSITE-ProRule" id="PRU10141"/>
    </source>
</evidence>
<dbReference type="Gene3D" id="1.10.510.10">
    <property type="entry name" value="Transferase(Phosphotransferase) domain 1"/>
    <property type="match status" value="1"/>
</dbReference>
<organism evidence="21">
    <name type="scientific">Solanum chacoense</name>
    <name type="common">Chaco potato</name>
    <dbReference type="NCBI Taxonomy" id="4108"/>
    <lineage>
        <taxon>Eukaryota</taxon>
        <taxon>Viridiplantae</taxon>
        <taxon>Streptophyta</taxon>
        <taxon>Embryophyta</taxon>
        <taxon>Tracheophyta</taxon>
        <taxon>Spermatophyta</taxon>
        <taxon>Magnoliopsida</taxon>
        <taxon>eudicotyledons</taxon>
        <taxon>Gunneridae</taxon>
        <taxon>Pentapetalae</taxon>
        <taxon>asterids</taxon>
        <taxon>lamiids</taxon>
        <taxon>Solanales</taxon>
        <taxon>Solanaceae</taxon>
        <taxon>Solanoideae</taxon>
        <taxon>Solaneae</taxon>
        <taxon>Solanum</taxon>
    </lineage>
</organism>
<evidence type="ECO:0000256" key="6">
    <source>
        <dbReference type="ARBA" id="ARBA00022692"/>
    </source>
</evidence>
<evidence type="ECO:0000256" key="19">
    <source>
        <dbReference type="SAM" id="Phobius"/>
    </source>
</evidence>
<dbReference type="GO" id="GO:0016020">
    <property type="term" value="C:membrane"/>
    <property type="evidence" value="ECO:0007669"/>
    <property type="project" value="UniProtKB-SubCell"/>
</dbReference>
<comment type="catalytic activity">
    <reaction evidence="16">
        <text>L-threonyl-[protein] + ATP = O-phospho-L-threonyl-[protein] + ADP + H(+)</text>
        <dbReference type="Rhea" id="RHEA:46608"/>
        <dbReference type="Rhea" id="RHEA-COMP:11060"/>
        <dbReference type="Rhea" id="RHEA-COMP:11605"/>
        <dbReference type="ChEBI" id="CHEBI:15378"/>
        <dbReference type="ChEBI" id="CHEBI:30013"/>
        <dbReference type="ChEBI" id="CHEBI:30616"/>
        <dbReference type="ChEBI" id="CHEBI:61977"/>
        <dbReference type="ChEBI" id="CHEBI:456216"/>
        <dbReference type="EC" id="2.7.11.1"/>
    </reaction>
</comment>
<dbReference type="InterPro" id="IPR011009">
    <property type="entry name" value="Kinase-like_dom_sf"/>
</dbReference>
<evidence type="ECO:0000256" key="1">
    <source>
        <dbReference type="ARBA" id="ARBA00004479"/>
    </source>
</evidence>
<proteinExistence type="predicted"/>
<protein>
    <recommendedName>
        <fullName evidence="2">non-specific serine/threonine protein kinase</fullName>
        <ecNumber evidence="2">2.7.11.1</ecNumber>
    </recommendedName>
</protein>
<evidence type="ECO:0000256" key="14">
    <source>
        <dbReference type="ARBA" id="ARBA00023170"/>
    </source>
</evidence>
<dbReference type="PANTHER" id="PTHR47974:SF4">
    <property type="entry name" value="RECEPTOR-LIKE SERINE_THREONINE-PROTEIN KINASE"/>
    <property type="match status" value="1"/>
</dbReference>
<dbReference type="EMBL" id="GEDG01014979">
    <property type="protein sequence ID" value="JAP23896.1"/>
    <property type="molecule type" value="Transcribed_RNA"/>
</dbReference>
<keyword evidence="14" id="KW-0675">Receptor</keyword>
<keyword evidence="12 19" id="KW-0472">Membrane</keyword>
<dbReference type="PROSITE" id="PS00107">
    <property type="entry name" value="PROTEIN_KINASE_ATP"/>
    <property type="match status" value="1"/>
</dbReference>
<dbReference type="AlphaFoldDB" id="A0A0V0HUU0"/>
<feature type="transmembrane region" description="Helical" evidence="19">
    <location>
        <begin position="45"/>
        <end position="69"/>
    </location>
</feature>
<accession>A0A0V0HUU0</accession>
<evidence type="ECO:0000256" key="7">
    <source>
        <dbReference type="ARBA" id="ARBA00022729"/>
    </source>
</evidence>
<dbReference type="PANTHER" id="PTHR47974">
    <property type="entry name" value="OS07G0415500 PROTEIN"/>
    <property type="match status" value="1"/>
</dbReference>
<keyword evidence="7" id="KW-0732">Signal</keyword>
<dbReference type="InterPro" id="IPR000719">
    <property type="entry name" value="Prot_kinase_dom"/>
</dbReference>
<comment type="catalytic activity">
    <reaction evidence="17">
        <text>L-seryl-[protein] + ATP = O-phospho-L-seryl-[protein] + ADP + H(+)</text>
        <dbReference type="Rhea" id="RHEA:17989"/>
        <dbReference type="Rhea" id="RHEA-COMP:9863"/>
        <dbReference type="Rhea" id="RHEA-COMP:11604"/>
        <dbReference type="ChEBI" id="CHEBI:15378"/>
        <dbReference type="ChEBI" id="CHEBI:29999"/>
        <dbReference type="ChEBI" id="CHEBI:30616"/>
        <dbReference type="ChEBI" id="CHEBI:83421"/>
        <dbReference type="ChEBI" id="CHEBI:456216"/>
        <dbReference type="EC" id="2.7.11.1"/>
    </reaction>
</comment>
<dbReference type="Pfam" id="PF07714">
    <property type="entry name" value="PK_Tyr_Ser-Thr"/>
    <property type="match status" value="1"/>
</dbReference>
<evidence type="ECO:0000259" key="20">
    <source>
        <dbReference type="PROSITE" id="PS50011"/>
    </source>
</evidence>
<keyword evidence="4" id="KW-0245">EGF-like domain</keyword>
<evidence type="ECO:0000256" key="3">
    <source>
        <dbReference type="ARBA" id="ARBA00022527"/>
    </source>
</evidence>